<evidence type="ECO:0000313" key="1">
    <source>
        <dbReference type="EMBL" id="GAB08399.1"/>
    </source>
</evidence>
<name>G7GXS4_9ACTN</name>
<proteinExistence type="predicted"/>
<dbReference type="EMBL" id="BAEE01000011">
    <property type="protein sequence ID" value="GAB08399.1"/>
    <property type="molecule type" value="Genomic_DNA"/>
</dbReference>
<sequence>MYHLIQQWYTQVMPTALKRIQVTQTPTVAESLAVAEREWPGVPRAELIVRLMARGAEALEASGEARRSARRRLLRQTQGTVPYPHRYLEELREDWPE</sequence>
<accession>G7GXS4</accession>
<protein>
    <submittedName>
        <fullName evidence="1">Uncharacterized protein</fullName>
    </submittedName>
</protein>
<organism evidence="1 2">
    <name type="scientific">Gordonia araii NBRC 100433</name>
    <dbReference type="NCBI Taxonomy" id="1073574"/>
    <lineage>
        <taxon>Bacteria</taxon>
        <taxon>Bacillati</taxon>
        <taxon>Actinomycetota</taxon>
        <taxon>Actinomycetes</taxon>
        <taxon>Mycobacteriales</taxon>
        <taxon>Gordoniaceae</taxon>
        <taxon>Gordonia</taxon>
    </lineage>
</organism>
<keyword evidence="2" id="KW-1185">Reference proteome</keyword>
<gene>
    <name evidence="1" type="ORF">GOARA_011_00150</name>
</gene>
<reference evidence="1 2" key="1">
    <citation type="submission" date="2011-11" db="EMBL/GenBank/DDBJ databases">
        <title>Whole genome shotgun sequence of Gordonia araii NBRC 100433.</title>
        <authorList>
            <person name="Yoshida Y."/>
            <person name="Hosoyama A."/>
            <person name="Tsuchikane K."/>
            <person name="Katsumata H."/>
            <person name="Yamazaki S."/>
            <person name="Fujita N."/>
        </authorList>
    </citation>
    <scope>NUCLEOTIDE SEQUENCE [LARGE SCALE GENOMIC DNA]</scope>
    <source>
        <strain evidence="1 2">NBRC 100433</strain>
    </source>
</reference>
<dbReference type="AlphaFoldDB" id="G7GXS4"/>
<dbReference type="Proteomes" id="UP000035088">
    <property type="component" value="Unassembled WGS sequence"/>
</dbReference>
<evidence type="ECO:0000313" key="2">
    <source>
        <dbReference type="Proteomes" id="UP000035088"/>
    </source>
</evidence>
<comment type="caution">
    <text evidence="1">The sequence shown here is derived from an EMBL/GenBank/DDBJ whole genome shotgun (WGS) entry which is preliminary data.</text>
</comment>
<dbReference type="STRING" id="1073574.GOARA_011_00150"/>